<dbReference type="Proteomes" id="UP001237642">
    <property type="component" value="Unassembled WGS sequence"/>
</dbReference>
<feature type="compositionally biased region" description="Polar residues" evidence="1">
    <location>
        <begin position="9"/>
        <end position="29"/>
    </location>
</feature>
<protein>
    <submittedName>
        <fullName evidence="2">Uncharacterized protein</fullName>
    </submittedName>
</protein>
<evidence type="ECO:0000256" key="1">
    <source>
        <dbReference type="SAM" id="MobiDB-lite"/>
    </source>
</evidence>
<gene>
    <name evidence="2" type="ORF">POM88_030689</name>
</gene>
<feature type="region of interest" description="Disordered" evidence="1">
    <location>
        <begin position="1"/>
        <end position="29"/>
    </location>
</feature>
<reference evidence="2" key="1">
    <citation type="submission" date="2023-02" db="EMBL/GenBank/DDBJ databases">
        <title>Genome of toxic invasive species Heracleum sosnowskyi carries increased number of genes despite the absence of recent whole-genome duplications.</title>
        <authorList>
            <person name="Schelkunov M."/>
            <person name="Shtratnikova V."/>
            <person name="Makarenko M."/>
            <person name="Klepikova A."/>
            <person name="Omelchenko D."/>
            <person name="Novikova G."/>
            <person name="Obukhova E."/>
            <person name="Bogdanov V."/>
            <person name="Penin A."/>
            <person name="Logacheva M."/>
        </authorList>
    </citation>
    <scope>NUCLEOTIDE SEQUENCE</scope>
    <source>
        <strain evidence="2">Hsosn_3</strain>
        <tissue evidence="2">Leaf</tissue>
    </source>
</reference>
<organism evidence="2 3">
    <name type="scientific">Heracleum sosnowskyi</name>
    <dbReference type="NCBI Taxonomy" id="360622"/>
    <lineage>
        <taxon>Eukaryota</taxon>
        <taxon>Viridiplantae</taxon>
        <taxon>Streptophyta</taxon>
        <taxon>Embryophyta</taxon>
        <taxon>Tracheophyta</taxon>
        <taxon>Spermatophyta</taxon>
        <taxon>Magnoliopsida</taxon>
        <taxon>eudicotyledons</taxon>
        <taxon>Gunneridae</taxon>
        <taxon>Pentapetalae</taxon>
        <taxon>asterids</taxon>
        <taxon>campanulids</taxon>
        <taxon>Apiales</taxon>
        <taxon>Apiaceae</taxon>
        <taxon>Apioideae</taxon>
        <taxon>apioid superclade</taxon>
        <taxon>Tordylieae</taxon>
        <taxon>Tordyliinae</taxon>
        <taxon>Heracleum</taxon>
    </lineage>
</organism>
<sequence>MITFDQEPSLIQSQEKTSSSKVMTNTVSRGSTTFSSIGISEEPYQAPFARVSSIEDPCTRNLEYGKVPTSSLLSVTTKTTENHTSHSENMKFEKNLQGDEKPLTKESSKGFRRFLKMGRKNHSSTATEQNAEVDNTSINEVEQDKDGKIDATSTEGTPIRIQLKGIESSTDFILGQSNKFLFIRAVDFHYASRYCTQGKVPEPIEPTPSVGSETVAVPTLNKEQITDSHWHGWWKFKSR</sequence>
<accession>A0AAD8HWD9</accession>
<dbReference type="AlphaFoldDB" id="A0AAD8HWD9"/>
<name>A0AAD8HWD9_9APIA</name>
<proteinExistence type="predicted"/>
<evidence type="ECO:0000313" key="3">
    <source>
        <dbReference type="Proteomes" id="UP001237642"/>
    </source>
</evidence>
<dbReference type="EMBL" id="JAUIZM010000007">
    <property type="protein sequence ID" value="KAK1374496.1"/>
    <property type="molecule type" value="Genomic_DNA"/>
</dbReference>
<keyword evidence="3" id="KW-1185">Reference proteome</keyword>
<evidence type="ECO:0000313" key="2">
    <source>
        <dbReference type="EMBL" id="KAK1374496.1"/>
    </source>
</evidence>
<reference evidence="2" key="2">
    <citation type="submission" date="2023-05" db="EMBL/GenBank/DDBJ databases">
        <authorList>
            <person name="Schelkunov M.I."/>
        </authorList>
    </citation>
    <scope>NUCLEOTIDE SEQUENCE</scope>
    <source>
        <strain evidence="2">Hsosn_3</strain>
        <tissue evidence="2">Leaf</tissue>
    </source>
</reference>
<comment type="caution">
    <text evidence="2">The sequence shown here is derived from an EMBL/GenBank/DDBJ whole genome shotgun (WGS) entry which is preliminary data.</text>
</comment>